<gene>
    <name evidence="2" type="ORF">METZ01_LOCUS477391</name>
</gene>
<feature type="domain" description="AMP-dependent synthetase/ligase" evidence="1">
    <location>
        <begin position="13"/>
        <end position="120"/>
    </location>
</feature>
<accession>A0A383BWK2</accession>
<reference evidence="2" key="1">
    <citation type="submission" date="2018-05" db="EMBL/GenBank/DDBJ databases">
        <authorList>
            <person name="Lanie J.A."/>
            <person name="Ng W.-L."/>
            <person name="Kazmierczak K.M."/>
            <person name="Andrzejewski T.M."/>
            <person name="Davidsen T.M."/>
            <person name="Wayne K.J."/>
            <person name="Tettelin H."/>
            <person name="Glass J.I."/>
            <person name="Rusch D."/>
            <person name="Podicherti R."/>
            <person name="Tsui H.-C.T."/>
            <person name="Winkler M.E."/>
        </authorList>
    </citation>
    <scope>NUCLEOTIDE SEQUENCE</scope>
</reference>
<dbReference type="InterPro" id="IPR000873">
    <property type="entry name" value="AMP-dep_synth/lig_dom"/>
</dbReference>
<protein>
    <recommendedName>
        <fullName evidence="1">AMP-dependent synthetase/ligase domain-containing protein</fullName>
    </recommendedName>
</protein>
<dbReference type="InterPro" id="IPR042099">
    <property type="entry name" value="ANL_N_sf"/>
</dbReference>
<name>A0A383BWK2_9ZZZZ</name>
<sequence>MISDPISRLFQISKNNPKQIAISENNRNINYRDFFKLCYLVSQNISTKIPETTPKILVFASSTIEAYSAIFGTLMSGGFYSPVNSASPDITVLNILKSYSPHLILTSTDLSARIKELLIKVGDQITVLEIDS</sequence>
<evidence type="ECO:0000313" key="2">
    <source>
        <dbReference type="EMBL" id="SVE24537.1"/>
    </source>
</evidence>
<proteinExistence type="predicted"/>
<dbReference type="Gene3D" id="3.40.50.12780">
    <property type="entry name" value="N-terminal domain of ligase-like"/>
    <property type="match status" value="1"/>
</dbReference>
<evidence type="ECO:0000259" key="1">
    <source>
        <dbReference type="Pfam" id="PF00501"/>
    </source>
</evidence>
<dbReference type="AlphaFoldDB" id="A0A383BWK2"/>
<dbReference type="EMBL" id="UINC01204013">
    <property type="protein sequence ID" value="SVE24537.1"/>
    <property type="molecule type" value="Genomic_DNA"/>
</dbReference>
<feature type="non-terminal residue" evidence="2">
    <location>
        <position position="132"/>
    </location>
</feature>
<dbReference type="Pfam" id="PF00501">
    <property type="entry name" value="AMP-binding"/>
    <property type="match status" value="1"/>
</dbReference>
<dbReference type="SUPFAM" id="SSF56801">
    <property type="entry name" value="Acetyl-CoA synthetase-like"/>
    <property type="match status" value="1"/>
</dbReference>
<organism evidence="2">
    <name type="scientific">marine metagenome</name>
    <dbReference type="NCBI Taxonomy" id="408172"/>
    <lineage>
        <taxon>unclassified sequences</taxon>
        <taxon>metagenomes</taxon>
        <taxon>ecological metagenomes</taxon>
    </lineage>
</organism>